<sequence length="107" mass="11961">MIRNRLENLAKAQKRPHLDISADQTSESQQNISEQVNNPINISSENDSDENSDPEVQLIQFDIGKTAKEHCVFGMQAFATHVAVEHISVAPTVTAKPLPKLQKNERE</sequence>
<evidence type="ECO:0000256" key="1">
    <source>
        <dbReference type="SAM" id="MobiDB-lite"/>
    </source>
</evidence>
<dbReference type="WBParaSite" id="MhA1_Contig899.frz3.gene13">
    <property type="protein sequence ID" value="MhA1_Contig899.frz3.gene13"/>
    <property type="gene ID" value="MhA1_Contig899.frz3.gene13"/>
</dbReference>
<evidence type="ECO:0000313" key="3">
    <source>
        <dbReference type="WBParaSite" id="MhA1_Contig899.frz3.gene13"/>
    </source>
</evidence>
<dbReference type="AlphaFoldDB" id="A0A1I8C1P7"/>
<proteinExistence type="predicted"/>
<feature type="region of interest" description="Disordered" evidence="1">
    <location>
        <begin position="1"/>
        <end position="54"/>
    </location>
</feature>
<name>A0A1I8C1P7_MELHA</name>
<feature type="compositionally biased region" description="Polar residues" evidence="1">
    <location>
        <begin position="22"/>
        <end position="39"/>
    </location>
</feature>
<evidence type="ECO:0000313" key="2">
    <source>
        <dbReference type="Proteomes" id="UP000095281"/>
    </source>
</evidence>
<keyword evidence="2" id="KW-1185">Reference proteome</keyword>
<protein>
    <submittedName>
        <fullName evidence="3">Uncharacterized protein</fullName>
    </submittedName>
</protein>
<accession>A0A1I8C1P7</accession>
<organism evidence="2 3">
    <name type="scientific">Meloidogyne hapla</name>
    <name type="common">Root-knot nematode worm</name>
    <dbReference type="NCBI Taxonomy" id="6305"/>
    <lineage>
        <taxon>Eukaryota</taxon>
        <taxon>Metazoa</taxon>
        <taxon>Ecdysozoa</taxon>
        <taxon>Nematoda</taxon>
        <taxon>Chromadorea</taxon>
        <taxon>Rhabditida</taxon>
        <taxon>Tylenchina</taxon>
        <taxon>Tylenchomorpha</taxon>
        <taxon>Tylenchoidea</taxon>
        <taxon>Meloidogynidae</taxon>
        <taxon>Meloidogyninae</taxon>
        <taxon>Meloidogyne</taxon>
    </lineage>
</organism>
<reference evidence="3" key="1">
    <citation type="submission" date="2016-11" db="UniProtKB">
        <authorList>
            <consortium name="WormBaseParasite"/>
        </authorList>
    </citation>
    <scope>IDENTIFICATION</scope>
</reference>
<dbReference type="Proteomes" id="UP000095281">
    <property type="component" value="Unplaced"/>
</dbReference>